<dbReference type="EMBL" id="HBUF01222445">
    <property type="protein sequence ID" value="CAG6670003.1"/>
    <property type="molecule type" value="Transcribed_RNA"/>
</dbReference>
<dbReference type="PANTHER" id="PTHR46194">
    <property type="entry name" value="PEPTIDYL-TRNA HYDROLASE PTRHD1-RELATED"/>
    <property type="match status" value="1"/>
</dbReference>
<dbReference type="EMBL" id="HBUF01222447">
    <property type="protein sequence ID" value="CAG6670005.1"/>
    <property type="molecule type" value="Transcribed_RNA"/>
</dbReference>
<protein>
    <recommendedName>
        <fullName evidence="1">peptidyl-tRNA hydrolase</fullName>
        <ecNumber evidence="1">3.1.1.29</ecNumber>
    </recommendedName>
</protein>
<evidence type="ECO:0000256" key="2">
    <source>
        <dbReference type="ARBA" id="ARBA00022801"/>
    </source>
</evidence>
<dbReference type="EMBL" id="HBUF01400418">
    <property type="protein sequence ID" value="CAG6736723.1"/>
    <property type="molecule type" value="Transcribed_RNA"/>
</dbReference>
<dbReference type="InterPro" id="IPR002833">
    <property type="entry name" value="PTH2"/>
</dbReference>
<dbReference type="GO" id="GO:0004045">
    <property type="term" value="F:peptidyl-tRNA hydrolase activity"/>
    <property type="evidence" value="ECO:0007669"/>
    <property type="project" value="UniProtKB-EC"/>
</dbReference>
<name>A0A8D8SM13_9HEMI</name>
<evidence type="ECO:0000256" key="3">
    <source>
        <dbReference type="ARBA" id="ARBA00048707"/>
    </source>
</evidence>
<dbReference type="CDD" id="cd02429">
    <property type="entry name" value="PTH2_like"/>
    <property type="match status" value="1"/>
</dbReference>
<dbReference type="InterPro" id="IPR042237">
    <property type="entry name" value="PTRHD1"/>
</dbReference>
<dbReference type="EMBL" id="HBUF01400417">
    <property type="protein sequence ID" value="CAG6736722.1"/>
    <property type="molecule type" value="Transcribed_RNA"/>
</dbReference>
<dbReference type="EMBL" id="HBUF01222446">
    <property type="protein sequence ID" value="CAG6670004.1"/>
    <property type="molecule type" value="Transcribed_RNA"/>
</dbReference>
<proteinExistence type="predicted"/>
<accession>A0A8D8SM13</accession>
<dbReference type="Gene3D" id="3.40.1490.10">
    <property type="entry name" value="Bit1"/>
    <property type="match status" value="1"/>
</dbReference>
<dbReference type="EC" id="3.1.1.29" evidence="1"/>
<dbReference type="Pfam" id="PF01981">
    <property type="entry name" value="PTH2"/>
    <property type="match status" value="1"/>
</dbReference>
<dbReference type="PANTHER" id="PTHR46194:SF1">
    <property type="entry name" value="PEPTIDYL-TRNA HYDROLASE PTRHD1-RELATED"/>
    <property type="match status" value="1"/>
</dbReference>
<dbReference type="SUPFAM" id="SSF102462">
    <property type="entry name" value="Peptidyl-tRNA hydrolase II"/>
    <property type="match status" value="1"/>
</dbReference>
<dbReference type="EMBL" id="HBUF01570743">
    <property type="protein sequence ID" value="CAG6766418.1"/>
    <property type="molecule type" value="Transcribed_RNA"/>
</dbReference>
<comment type="catalytic activity">
    <reaction evidence="3">
        <text>an N-acyl-L-alpha-aminoacyl-tRNA + H2O = an N-acyl-L-amino acid + a tRNA + H(+)</text>
        <dbReference type="Rhea" id="RHEA:54448"/>
        <dbReference type="Rhea" id="RHEA-COMP:10123"/>
        <dbReference type="Rhea" id="RHEA-COMP:13883"/>
        <dbReference type="ChEBI" id="CHEBI:15377"/>
        <dbReference type="ChEBI" id="CHEBI:15378"/>
        <dbReference type="ChEBI" id="CHEBI:59874"/>
        <dbReference type="ChEBI" id="CHEBI:78442"/>
        <dbReference type="ChEBI" id="CHEBI:138191"/>
        <dbReference type="EC" id="3.1.1.29"/>
    </reaction>
</comment>
<keyword evidence="2 4" id="KW-0378">Hydrolase</keyword>
<organism evidence="4">
    <name type="scientific">Cacopsylla melanoneura</name>
    <dbReference type="NCBI Taxonomy" id="428564"/>
    <lineage>
        <taxon>Eukaryota</taxon>
        <taxon>Metazoa</taxon>
        <taxon>Ecdysozoa</taxon>
        <taxon>Arthropoda</taxon>
        <taxon>Hexapoda</taxon>
        <taxon>Insecta</taxon>
        <taxon>Pterygota</taxon>
        <taxon>Neoptera</taxon>
        <taxon>Paraneoptera</taxon>
        <taxon>Hemiptera</taxon>
        <taxon>Sternorrhyncha</taxon>
        <taxon>Psylloidea</taxon>
        <taxon>Psyllidae</taxon>
        <taxon>Psyllinae</taxon>
        <taxon>Cacopsylla</taxon>
    </lineage>
</organism>
<evidence type="ECO:0000256" key="1">
    <source>
        <dbReference type="ARBA" id="ARBA00013260"/>
    </source>
</evidence>
<evidence type="ECO:0000313" key="4">
    <source>
        <dbReference type="EMBL" id="CAG6670004.1"/>
    </source>
</evidence>
<dbReference type="EMBL" id="HBUF01570744">
    <property type="protein sequence ID" value="CAG6766419.1"/>
    <property type="molecule type" value="Transcribed_RNA"/>
</dbReference>
<reference evidence="4" key="1">
    <citation type="submission" date="2021-05" db="EMBL/GenBank/DDBJ databases">
        <authorList>
            <person name="Alioto T."/>
            <person name="Alioto T."/>
            <person name="Gomez Garrido J."/>
        </authorList>
    </citation>
    <scope>NUCLEOTIDE SEQUENCE</scope>
</reference>
<dbReference type="AlphaFoldDB" id="A0A8D8SM13"/>
<dbReference type="InterPro" id="IPR023476">
    <property type="entry name" value="Pep_tRNA_hydro_II_dom_sf"/>
</dbReference>
<dbReference type="EMBL" id="HBUF01070928">
    <property type="protein sequence ID" value="CAG6629501.1"/>
    <property type="molecule type" value="Transcribed_RNA"/>
</dbReference>
<dbReference type="EMBL" id="HBUF01070929">
    <property type="protein sequence ID" value="CAG6629502.1"/>
    <property type="molecule type" value="Transcribed_RNA"/>
</dbReference>
<sequence length="131" mass="14906">MSQSEGTSTTATAVVNIVQYILVRGDLISKLEWPLGAVVAQACHASSASIHLFYEDPITQSYLQDLDNMHKVILEVPDEQELLAVEKVLLSKEIKFKKWIEQPENYPTCIALKPYVKTDVQKLLRKYKMLK</sequence>